<evidence type="ECO:0000313" key="3">
    <source>
        <dbReference type="Proteomes" id="UP000001876"/>
    </source>
</evidence>
<dbReference type="GO" id="GO:0002161">
    <property type="term" value="F:aminoacyl-tRNA deacylase activity"/>
    <property type="evidence" value="ECO:0007669"/>
    <property type="project" value="InterPro"/>
</dbReference>
<sequence>RLNAFLTARGAAPSKFVRVPAQYYDETLEFRASCLRASSIHRLCKTICMENTKWNGDPSSFGRANARHYVVVVQYTARLSQQKLERWLHELNAGAVAKSRLHMRVAKEEDSERITGYKTGGVVPFAMREGDATPVVLSHRIAALGDDAAFWLGGGEVDLKLRVGVKDFVRATDAYL</sequence>
<dbReference type="Pfam" id="PF04073">
    <property type="entry name" value="tRNA_edit"/>
    <property type="match status" value="1"/>
</dbReference>
<dbReference type="KEGG" id="mpp:MICPUCDRAFT_6317"/>
<dbReference type="SUPFAM" id="SSF55826">
    <property type="entry name" value="YbaK/ProRS associated domain"/>
    <property type="match status" value="1"/>
</dbReference>
<gene>
    <name evidence="2" type="ORF">MICPUCDRAFT_6317</name>
</gene>
<dbReference type="PANTHER" id="PTHR30411">
    <property type="entry name" value="CYTOPLASMIC PROTEIN"/>
    <property type="match status" value="1"/>
</dbReference>
<feature type="domain" description="YbaK/aminoacyl-tRNA synthetase-associated" evidence="1">
    <location>
        <begin position="39"/>
        <end position="170"/>
    </location>
</feature>
<dbReference type="InterPro" id="IPR007214">
    <property type="entry name" value="YbaK/aa-tRNA-synth-assoc-dom"/>
</dbReference>
<dbReference type="OrthoDB" id="1058301at2759"/>
<dbReference type="InterPro" id="IPR036754">
    <property type="entry name" value="YbaK/aa-tRNA-synt-asso_dom_sf"/>
</dbReference>
<feature type="non-terminal residue" evidence="2">
    <location>
        <position position="176"/>
    </location>
</feature>
<dbReference type="RefSeq" id="XP_003059308.1">
    <property type="nucleotide sequence ID" value="XM_003059262.1"/>
</dbReference>
<dbReference type="Gene3D" id="3.90.960.10">
    <property type="entry name" value="YbaK/aminoacyl-tRNA synthetase-associated domain"/>
    <property type="match status" value="1"/>
</dbReference>
<proteinExistence type="predicted"/>
<dbReference type="Proteomes" id="UP000001876">
    <property type="component" value="Unassembled WGS sequence"/>
</dbReference>
<organism evidence="3">
    <name type="scientific">Micromonas pusilla (strain CCMP1545)</name>
    <name type="common">Picoplanktonic green alga</name>
    <dbReference type="NCBI Taxonomy" id="564608"/>
    <lineage>
        <taxon>Eukaryota</taxon>
        <taxon>Viridiplantae</taxon>
        <taxon>Chlorophyta</taxon>
        <taxon>Mamiellophyceae</taxon>
        <taxon>Mamiellales</taxon>
        <taxon>Mamiellaceae</taxon>
        <taxon>Micromonas</taxon>
    </lineage>
</organism>
<dbReference type="GeneID" id="9684748"/>
<dbReference type="eggNOG" id="ENOG502QTG1">
    <property type="taxonomic scope" value="Eukaryota"/>
</dbReference>
<dbReference type="CDD" id="cd04332">
    <property type="entry name" value="YbaK_like"/>
    <property type="match status" value="1"/>
</dbReference>
<protein>
    <submittedName>
        <fullName evidence="2">Predicted protein</fullName>
    </submittedName>
</protein>
<accession>C1MV43</accession>
<feature type="non-terminal residue" evidence="2">
    <location>
        <position position="1"/>
    </location>
</feature>
<dbReference type="PANTHER" id="PTHR30411:SF4">
    <property type="entry name" value="YBAK_AMINOACYL-TRNA SYNTHETASE-ASSOCIATED DOMAIN-CONTAINING PROTEIN"/>
    <property type="match status" value="1"/>
</dbReference>
<dbReference type="EMBL" id="GG663740">
    <property type="protein sequence ID" value="EEH56440.1"/>
    <property type="molecule type" value="Genomic_DNA"/>
</dbReference>
<name>C1MV43_MICPC</name>
<evidence type="ECO:0000313" key="2">
    <source>
        <dbReference type="EMBL" id="EEH56440.1"/>
    </source>
</evidence>
<dbReference type="OMA" id="HIDWKLG"/>
<keyword evidence="3" id="KW-1185">Reference proteome</keyword>
<evidence type="ECO:0000259" key="1">
    <source>
        <dbReference type="Pfam" id="PF04073"/>
    </source>
</evidence>
<dbReference type="AlphaFoldDB" id="C1MV43"/>
<reference evidence="2 3" key="1">
    <citation type="journal article" date="2009" name="Science">
        <title>Green evolution and dynamic adaptations revealed by genomes of the marine picoeukaryotes Micromonas.</title>
        <authorList>
            <person name="Worden A.Z."/>
            <person name="Lee J.H."/>
            <person name="Mock T."/>
            <person name="Rouze P."/>
            <person name="Simmons M.P."/>
            <person name="Aerts A.L."/>
            <person name="Allen A.E."/>
            <person name="Cuvelier M.L."/>
            <person name="Derelle E."/>
            <person name="Everett M.V."/>
            <person name="Foulon E."/>
            <person name="Grimwood J."/>
            <person name="Gundlach H."/>
            <person name="Henrissat B."/>
            <person name="Napoli C."/>
            <person name="McDonald S.M."/>
            <person name="Parker M.S."/>
            <person name="Rombauts S."/>
            <person name="Salamov A."/>
            <person name="Von Dassow P."/>
            <person name="Badger J.H."/>
            <person name="Coutinho P.M."/>
            <person name="Demir E."/>
            <person name="Dubchak I."/>
            <person name="Gentemann C."/>
            <person name="Eikrem W."/>
            <person name="Gready J.E."/>
            <person name="John U."/>
            <person name="Lanier W."/>
            <person name="Lindquist E.A."/>
            <person name="Lucas S."/>
            <person name="Mayer K.F."/>
            <person name="Moreau H."/>
            <person name="Not F."/>
            <person name="Otillar R."/>
            <person name="Panaud O."/>
            <person name="Pangilinan J."/>
            <person name="Paulsen I."/>
            <person name="Piegu B."/>
            <person name="Poliakov A."/>
            <person name="Robbens S."/>
            <person name="Schmutz J."/>
            <person name="Toulza E."/>
            <person name="Wyss T."/>
            <person name="Zelensky A."/>
            <person name="Zhou K."/>
            <person name="Armbrust E.V."/>
            <person name="Bhattacharya D."/>
            <person name="Goodenough U.W."/>
            <person name="Van de Peer Y."/>
            <person name="Grigoriev I.V."/>
        </authorList>
    </citation>
    <scope>NUCLEOTIDE SEQUENCE [LARGE SCALE GENOMIC DNA]</scope>
    <source>
        <strain evidence="2 3">CCMP1545</strain>
    </source>
</reference>